<sequence>MLFTHLGSSDIPDRLETGEFVLRPILASDVEGDYDAVMESREYLRPWEQTGWPADDFTLEADLADVTMLEERHAAHHAFTYTMVTPDGSECLGCVYIMPPDARHYREATITPVGDARWEEYGAFVSFWVRTSRLPSRLDERLLAALRDWLAPYHRLGGVLFVTNEQVGQQVELLQRLGLELRFRLAKPTHDGAYLAYGF</sequence>
<dbReference type="InterPro" id="IPR016181">
    <property type="entry name" value="Acyl_CoA_acyltransferase"/>
</dbReference>
<dbReference type="EMBL" id="JAROCB010000001">
    <property type="protein sequence ID" value="MDN4596164.1"/>
    <property type="molecule type" value="Genomic_DNA"/>
</dbReference>
<dbReference type="Gene3D" id="3.40.630.30">
    <property type="match status" value="1"/>
</dbReference>
<evidence type="ECO:0000313" key="1">
    <source>
        <dbReference type="EMBL" id="MDN4596164.1"/>
    </source>
</evidence>
<reference evidence="1" key="1">
    <citation type="submission" date="2023-03" db="EMBL/GenBank/DDBJ databases">
        <title>MT1 and MT2 Draft Genomes of Novel Species.</title>
        <authorList>
            <person name="Venkateswaran K."/>
        </authorList>
    </citation>
    <scope>NUCLEOTIDE SEQUENCE</scope>
    <source>
        <strain evidence="1">F6_8S_P_1A</strain>
    </source>
</reference>
<protein>
    <submittedName>
        <fullName evidence="1">N-acetyltransferase</fullName>
    </submittedName>
</protein>
<evidence type="ECO:0000313" key="2">
    <source>
        <dbReference type="Proteomes" id="UP001174210"/>
    </source>
</evidence>
<dbReference type="Proteomes" id="UP001174210">
    <property type="component" value="Unassembled WGS sequence"/>
</dbReference>
<proteinExistence type="predicted"/>
<name>A0ABT8ITL8_9MICO</name>
<organism evidence="1 2">
    <name type="scientific">Leifsonia virtsii</name>
    <dbReference type="NCBI Taxonomy" id="3035915"/>
    <lineage>
        <taxon>Bacteria</taxon>
        <taxon>Bacillati</taxon>
        <taxon>Actinomycetota</taxon>
        <taxon>Actinomycetes</taxon>
        <taxon>Micrococcales</taxon>
        <taxon>Microbacteriaceae</taxon>
        <taxon>Leifsonia</taxon>
    </lineage>
</organism>
<dbReference type="SUPFAM" id="SSF55729">
    <property type="entry name" value="Acyl-CoA N-acyltransferases (Nat)"/>
    <property type="match status" value="1"/>
</dbReference>
<comment type="caution">
    <text evidence="1">The sequence shown here is derived from an EMBL/GenBank/DDBJ whole genome shotgun (WGS) entry which is preliminary data.</text>
</comment>
<gene>
    <name evidence="1" type="ORF">P5G59_03330</name>
</gene>
<dbReference type="RefSeq" id="WP_301215974.1">
    <property type="nucleotide sequence ID" value="NZ_JAROCB010000001.1"/>
</dbReference>
<accession>A0ABT8ITL8</accession>
<keyword evidence="2" id="KW-1185">Reference proteome</keyword>